<dbReference type="AlphaFoldDB" id="J2ZNR7"/>
<accession>J2ZNR7</accession>
<organism evidence="2 3">
    <name type="scientific">Actinomyces naeslundii (strain ATCC 12104 / DSM 43013 / CCUG 2238 / JCM 8349 / NCTC 10301 / Howell 279)</name>
    <dbReference type="NCBI Taxonomy" id="1115803"/>
    <lineage>
        <taxon>Bacteria</taxon>
        <taxon>Bacillati</taxon>
        <taxon>Actinomycetota</taxon>
        <taxon>Actinomycetes</taxon>
        <taxon>Actinomycetales</taxon>
        <taxon>Actinomycetaceae</taxon>
        <taxon>Actinomyces</taxon>
    </lineage>
</organism>
<feature type="non-terminal residue" evidence="2">
    <location>
        <position position="48"/>
    </location>
</feature>
<evidence type="ECO:0000256" key="1">
    <source>
        <dbReference type="SAM" id="MobiDB-lite"/>
    </source>
</evidence>
<dbReference type="Proteomes" id="UP000007814">
    <property type="component" value="Unassembled WGS sequence"/>
</dbReference>
<evidence type="ECO:0000313" key="2">
    <source>
        <dbReference type="EMBL" id="EJN84195.1"/>
    </source>
</evidence>
<protein>
    <recommendedName>
        <fullName evidence="4">DNA-binding response regulator</fullName>
    </recommendedName>
</protein>
<dbReference type="EMBL" id="ALJK01000162">
    <property type="protein sequence ID" value="EJN84195.1"/>
    <property type="molecule type" value="Genomic_DNA"/>
</dbReference>
<sequence length="48" mass="4998">MADTPAGTPTDDHQPAPAVSPLRVLVVDDHALVRSGVRSELTAHAPDL</sequence>
<feature type="region of interest" description="Disordered" evidence="1">
    <location>
        <begin position="1"/>
        <end position="20"/>
    </location>
</feature>
<reference evidence="2 3" key="1">
    <citation type="submission" date="2012-07" db="EMBL/GenBank/DDBJ databases">
        <authorList>
            <person name="Durkin A.S."/>
            <person name="McCorrison J."/>
            <person name="Torralba M."/>
            <person name="Gillis M."/>
            <person name="Methe B."/>
            <person name="Sutton G."/>
            <person name="Nelson K.E."/>
        </authorList>
    </citation>
    <scope>NUCLEOTIDE SEQUENCE [LARGE SCALE GENOMIC DNA]</scope>
    <source>
        <strain evidence="3">ATCC 12104 / DSM 43013 / CCUG 2238 / JCM 8349 / NCTC 10301 / Howell 279</strain>
    </source>
</reference>
<gene>
    <name evidence="2" type="ORF">HMPREF1129_1247</name>
</gene>
<proteinExistence type="predicted"/>
<comment type="caution">
    <text evidence="2">The sequence shown here is derived from an EMBL/GenBank/DDBJ whole genome shotgun (WGS) entry which is preliminary data.</text>
</comment>
<name>J2ZNR7_ACTNH</name>
<evidence type="ECO:0008006" key="4">
    <source>
        <dbReference type="Google" id="ProtNLM"/>
    </source>
</evidence>
<evidence type="ECO:0000313" key="3">
    <source>
        <dbReference type="Proteomes" id="UP000007814"/>
    </source>
</evidence>